<dbReference type="Proteomes" id="UP000032803">
    <property type="component" value="Chromosome I"/>
</dbReference>
<dbReference type="CDD" id="cd03789">
    <property type="entry name" value="GT9_LPS_heptosyltransferase"/>
    <property type="match status" value="1"/>
</dbReference>
<reference evidence="4" key="1">
    <citation type="submission" date="2014-09" db="EMBL/GenBank/DDBJ databases">
        <authorList>
            <person name="Gomez-Valero L."/>
        </authorList>
    </citation>
    <scope>NUCLEOTIDE SEQUENCE [LARGE SCALE GENOMIC DNA]</scope>
    <source>
        <strain evidence="4">ATCC35250</strain>
    </source>
</reference>
<evidence type="ECO:0000256" key="1">
    <source>
        <dbReference type="ARBA" id="ARBA00022676"/>
    </source>
</evidence>
<dbReference type="GO" id="GO:0008713">
    <property type="term" value="F:ADP-heptose-lipopolysaccharide heptosyltransferase activity"/>
    <property type="evidence" value="ECO:0007669"/>
    <property type="project" value="TreeGrafter"/>
</dbReference>
<dbReference type="GO" id="GO:0005829">
    <property type="term" value="C:cytosol"/>
    <property type="evidence" value="ECO:0007669"/>
    <property type="project" value="TreeGrafter"/>
</dbReference>
<dbReference type="InterPro" id="IPR051199">
    <property type="entry name" value="LPS_LOS_Heptosyltrfase"/>
</dbReference>
<dbReference type="Gene3D" id="3.40.50.2000">
    <property type="entry name" value="Glycogen Phosphorylase B"/>
    <property type="match status" value="2"/>
</dbReference>
<evidence type="ECO:0000256" key="2">
    <source>
        <dbReference type="ARBA" id="ARBA00022679"/>
    </source>
</evidence>
<dbReference type="PANTHER" id="PTHR30160:SF7">
    <property type="entry name" value="ADP-HEPTOSE--LPS HEPTOSYLTRANSFERASE 2"/>
    <property type="match status" value="1"/>
</dbReference>
<evidence type="ECO:0000313" key="3">
    <source>
        <dbReference type="EMBL" id="CEK12148.1"/>
    </source>
</evidence>
<keyword evidence="4" id="KW-1185">Reference proteome</keyword>
<keyword evidence="2" id="KW-0808">Transferase</keyword>
<gene>
    <name evidence="3" type="ORF">LHA_3164</name>
</gene>
<dbReference type="Pfam" id="PF01075">
    <property type="entry name" value="Glyco_transf_9"/>
    <property type="match status" value="1"/>
</dbReference>
<dbReference type="PANTHER" id="PTHR30160">
    <property type="entry name" value="TETRAACYLDISACCHARIDE 4'-KINASE-RELATED"/>
    <property type="match status" value="1"/>
</dbReference>
<evidence type="ECO:0000313" key="4">
    <source>
        <dbReference type="Proteomes" id="UP000032803"/>
    </source>
</evidence>
<proteinExistence type="predicted"/>
<organism evidence="3 4">
    <name type="scientific">Legionella hackeliae</name>
    <dbReference type="NCBI Taxonomy" id="449"/>
    <lineage>
        <taxon>Bacteria</taxon>
        <taxon>Pseudomonadati</taxon>
        <taxon>Pseudomonadota</taxon>
        <taxon>Gammaproteobacteria</taxon>
        <taxon>Legionellales</taxon>
        <taxon>Legionellaceae</taxon>
        <taxon>Legionella</taxon>
    </lineage>
</organism>
<dbReference type="STRING" id="449.LHA_3164"/>
<protein>
    <submittedName>
        <fullName evidence="3">Uncharacterized protein</fullName>
    </submittedName>
</protein>
<dbReference type="GO" id="GO:0009244">
    <property type="term" value="P:lipopolysaccharide core region biosynthetic process"/>
    <property type="evidence" value="ECO:0007669"/>
    <property type="project" value="TreeGrafter"/>
</dbReference>
<keyword evidence="1" id="KW-0328">Glycosyltransferase</keyword>
<sequence length="364" mass="42502">MKILVIQHKKIGDVLLSSIIGNNLRKVLPKAEIHYLINKESLPVLDGNPNINRIITIYPENRASVSAFIKFALQIRREQYDIVIDAYTKLESWFIVWLCQAKYRISYKKKYRTFLYTHNLCRDSFKGTSYGSAIDLKLLLVQPFLNDAAPDCFPQIFLSNEEKQKASFLFKKHQIPSKKTLMLNILGSCPLKTYPPEFMAILINQIVEQVDVNILFNFLPHQKDIARRIYDLCSKKVQKNIFFELSNYDLRTFIIIMNHCDGIIGNEGGAIHIAKALNKPSFTIFSPWIKKREWSTFEDDIYHVAVHLCDFKTDLYENITEQSIKEKTPELFKELKPEFIWPKLSSYITYHFGQTSTTRIRTTI</sequence>
<accession>A0A0A8UTX6</accession>
<dbReference type="KEGG" id="lha:LHA_3164"/>
<dbReference type="EMBL" id="LN681225">
    <property type="protein sequence ID" value="CEK12148.1"/>
    <property type="molecule type" value="Genomic_DNA"/>
</dbReference>
<dbReference type="HOGENOM" id="CLU_038371_3_0_6"/>
<dbReference type="InterPro" id="IPR002201">
    <property type="entry name" value="Glyco_trans_9"/>
</dbReference>
<dbReference type="SUPFAM" id="SSF53756">
    <property type="entry name" value="UDP-Glycosyltransferase/glycogen phosphorylase"/>
    <property type="match status" value="1"/>
</dbReference>
<dbReference type="PATRIC" id="fig|449.7.peg.1692"/>
<dbReference type="AlphaFoldDB" id="A0A0A8UTX6"/>
<name>A0A0A8UTX6_LEGHA</name>
<dbReference type="RefSeq" id="WP_045107218.1">
    <property type="nucleotide sequence ID" value="NZ_LN681225.1"/>
</dbReference>
<dbReference type="OrthoDB" id="9781892at2"/>